<dbReference type="GO" id="GO:0000785">
    <property type="term" value="C:chromatin"/>
    <property type="evidence" value="ECO:0007669"/>
    <property type="project" value="TreeGrafter"/>
</dbReference>
<dbReference type="WBParaSite" id="jg20110">
    <property type="protein sequence ID" value="jg20110"/>
    <property type="gene ID" value="jg20110"/>
</dbReference>
<dbReference type="Proteomes" id="UP000887574">
    <property type="component" value="Unplaced"/>
</dbReference>
<protein>
    <submittedName>
        <fullName evidence="7">Chromo domain-containing protein</fullName>
    </submittedName>
</protein>
<dbReference type="GO" id="GO:0034728">
    <property type="term" value="P:nucleosome organization"/>
    <property type="evidence" value="ECO:0007669"/>
    <property type="project" value="TreeGrafter"/>
</dbReference>
<keyword evidence="4" id="KW-0175">Coiled coil</keyword>
<dbReference type="GO" id="GO:0005524">
    <property type="term" value="F:ATP binding"/>
    <property type="evidence" value="ECO:0007669"/>
    <property type="project" value="UniProtKB-KW"/>
</dbReference>
<dbReference type="PROSITE" id="PS50013">
    <property type="entry name" value="CHROMO_2"/>
    <property type="match status" value="1"/>
</dbReference>
<evidence type="ECO:0000313" key="7">
    <source>
        <dbReference type="WBParaSite" id="jg20110"/>
    </source>
</evidence>
<dbReference type="Pfam" id="PF00385">
    <property type="entry name" value="Chromo"/>
    <property type="match status" value="1"/>
</dbReference>
<dbReference type="GO" id="GO:0005634">
    <property type="term" value="C:nucleus"/>
    <property type="evidence" value="ECO:0007669"/>
    <property type="project" value="TreeGrafter"/>
</dbReference>
<feature type="domain" description="Chromo" evidence="5">
    <location>
        <begin position="62"/>
        <end position="130"/>
    </location>
</feature>
<reference evidence="7" key="1">
    <citation type="submission" date="2022-11" db="UniProtKB">
        <authorList>
            <consortium name="WormBaseParasite"/>
        </authorList>
    </citation>
    <scope>IDENTIFICATION</scope>
</reference>
<organism evidence="6 7">
    <name type="scientific">Ditylenchus dipsaci</name>
    <dbReference type="NCBI Taxonomy" id="166011"/>
    <lineage>
        <taxon>Eukaryota</taxon>
        <taxon>Metazoa</taxon>
        <taxon>Ecdysozoa</taxon>
        <taxon>Nematoda</taxon>
        <taxon>Chromadorea</taxon>
        <taxon>Rhabditida</taxon>
        <taxon>Tylenchina</taxon>
        <taxon>Tylenchomorpha</taxon>
        <taxon>Sphaerularioidea</taxon>
        <taxon>Anguinidae</taxon>
        <taxon>Anguininae</taxon>
        <taxon>Ditylenchus</taxon>
    </lineage>
</organism>
<sequence length="192" mass="23119">MHNTWESDKSLKQMNARGLKKLENFVKRQDEIDSWRRRVDKEYIEVHDCEQEMNEELLEQYKQVERVIAHQISREKTEEMGEKTAEYFVKWSCLPYSECTWEDEGLIRRQYSDKIDEYYERFNAETIPGKSHPALRRRPKFQKLEEIHTFFDLAWNLAVVWSLETTIRRVELVAACMDQRKQLYSSGRNGSG</sequence>
<dbReference type="GO" id="GO:0042393">
    <property type="term" value="F:histone binding"/>
    <property type="evidence" value="ECO:0007669"/>
    <property type="project" value="TreeGrafter"/>
</dbReference>
<dbReference type="SUPFAM" id="SSF54160">
    <property type="entry name" value="Chromo domain-like"/>
    <property type="match status" value="2"/>
</dbReference>
<proteinExistence type="predicted"/>
<dbReference type="InterPro" id="IPR016197">
    <property type="entry name" value="Chromo-like_dom_sf"/>
</dbReference>
<feature type="coiled-coil region" evidence="4">
    <location>
        <begin position="47"/>
        <end position="74"/>
    </location>
</feature>
<evidence type="ECO:0000256" key="4">
    <source>
        <dbReference type="SAM" id="Coils"/>
    </source>
</evidence>
<dbReference type="PANTHER" id="PTHR45623:SF14">
    <property type="entry name" value="CHROMODOMAIN-HELICASE-DNA-BINDING PROTEIN 1"/>
    <property type="match status" value="1"/>
</dbReference>
<keyword evidence="2" id="KW-0067">ATP-binding</keyword>
<dbReference type="GO" id="GO:0140658">
    <property type="term" value="F:ATP-dependent chromatin remodeler activity"/>
    <property type="evidence" value="ECO:0007669"/>
    <property type="project" value="TreeGrafter"/>
</dbReference>
<accession>A0A915DJJ4</accession>
<evidence type="ECO:0000259" key="5">
    <source>
        <dbReference type="PROSITE" id="PS50013"/>
    </source>
</evidence>
<dbReference type="FunFam" id="2.40.50.40:FF:000014">
    <property type="entry name" value="Chromodomain-helicase-DNA-binding protein 2 isoform 1"/>
    <property type="match status" value="1"/>
</dbReference>
<evidence type="ECO:0000256" key="1">
    <source>
        <dbReference type="ARBA" id="ARBA00022741"/>
    </source>
</evidence>
<evidence type="ECO:0000313" key="6">
    <source>
        <dbReference type="Proteomes" id="UP000887574"/>
    </source>
</evidence>
<name>A0A915DJJ4_9BILA</name>
<dbReference type="SMART" id="SM00298">
    <property type="entry name" value="CHROMO"/>
    <property type="match status" value="1"/>
</dbReference>
<keyword evidence="1" id="KW-0547">Nucleotide-binding</keyword>
<dbReference type="AlphaFoldDB" id="A0A915DJJ4"/>
<dbReference type="PANTHER" id="PTHR45623">
    <property type="entry name" value="CHROMODOMAIN-HELICASE-DNA-BINDING PROTEIN 3-RELATED-RELATED"/>
    <property type="match status" value="1"/>
</dbReference>
<evidence type="ECO:0000256" key="2">
    <source>
        <dbReference type="ARBA" id="ARBA00022840"/>
    </source>
</evidence>
<dbReference type="Gene3D" id="2.40.50.40">
    <property type="match status" value="2"/>
</dbReference>
<evidence type="ECO:0000256" key="3">
    <source>
        <dbReference type="ARBA" id="ARBA00023242"/>
    </source>
</evidence>
<dbReference type="GO" id="GO:0003677">
    <property type="term" value="F:DNA binding"/>
    <property type="evidence" value="ECO:0007669"/>
    <property type="project" value="TreeGrafter"/>
</dbReference>
<dbReference type="InterPro" id="IPR000953">
    <property type="entry name" value="Chromo/chromo_shadow_dom"/>
</dbReference>
<keyword evidence="6" id="KW-1185">Reference proteome</keyword>
<dbReference type="InterPro" id="IPR023780">
    <property type="entry name" value="Chromo_domain"/>
</dbReference>
<dbReference type="GO" id="GO:0016887">
    <property type="term" value="F:ATP hydrolysis activity"/>
    <property type="evidence" value="ECO:0007669"/>
    <property type="project" value="TreeGrafter"/>
</dbReference>
<keyword evidence="3" id="KW-0539">Nucleus</keyword>
<dbReference type="GO" id="GO:0003682">
    <property type="term" value="F:chromatin binding"/>
    <property type="evidence" value="ECO:0007669"/>
    <property type="project" value="TreeGrafter"/>
</dbReference>